<comment type="similarity">
    <text evidence="1">Belongs to the short-chain dehydrogenases/reductases (SDR) family.</text>
</comment>
<proteinExistence type="inferred from homology"/>
<dbReference type="PRINTS" id="PR00081">
    <property type="entry name" value="GDHRDH"/>
</dbReference>
<dbReference type="SMART" id="SM00822">
    <property type="entry name" value="PKS_KR"/>
    <property type="match status" value="1"/>
</dbReference>
<dbReference type="Pfam" id="PF13561">
    <property type="entry name" value="adh_short_C2"/>
    <property type="match status" value="1"/>
</dbReference>
<dbReference type="STRING" id="1120923.SAMN02746095_03746"/>
<name>A0A0D6PIB8_9PROT</name>
<dbReference type="GO" id="GO:0016491">
    <property type="term" value="F:oxidoreductase activity"/>
    <property type="evidence" value="ECO:0007669"/>
    <property type="project" value="UniProtKB-KW"/>
</dbReference>
<dbReference type="CDD" id="cd05233">
    <property type="entry name" value="SDR_c"/>
    <property type="match status" value="1"/>
</dbReference>
<evidence type="ECO:0000256" key="2">
    <source>
        <dbReference type="ARBA" id="ARBA00023002"/>
    </source>
</evidence>
<evidence type="ECO:0000313" key="4">
    <source>
        <dbReference type="EMBL" id="GAN80574.1"/>
    </source>
</evidence>
<dbReference type="InterPro" id="IPR036291">
    <property type="entry name" value="NAD(P)-bd_dom_sf"/>
</dbReference>
<feature type="domain" description="Ketoreductase" evidence="3">
    <location>
        <begin position="6"/>
        <end position="182"/>
    </location>
</feature>
<dbReference type="PANTHER" id="PTHR43477:SF1">
    <property type="entry name" value="DIHYDROANTICAPSIN 7-DEHYDROGENASE"/>
    <property type="match status" value="1"/>
</dbReference>
<comment type="caution">
    <text evidence="4">The sequence shown here is derived from an EMBL/GenBank/DDBJ whole genome shotgun (WGS) entry which is preliminary data.</text>
</comment>
<reference evidence="4 5" key="1">
    <citation type="submission" date="2012-11" db="EMBL/GenBank/DDBJ databases">
        <title>Whole genome sequence of Acidocella aminolytica 101 = DSM 11237.</title>
        <authorList>
            <person name="Azuma Y."/>
            <person name="Higashiura N."/>
            <person name="Hirakawa H."/>
            <person name="Matsushita K."/>
        </authorList>
    </citation>
    <scope>NUCLEOTIDE SEQUENCE [LARGE SCALE GENOMIC DNA]</scope>
    <source>
        <strain evidence="5">101 / DSM 11237</strain>
    </source>
</reference>
<dbReference type="RefSeq" id="WP_048878984.1">
    <property type="nucleotide sequence ID" value="NZ_BANC01000052.1"/>
</dbReference>
<dbReference type="SUPFAM" id="SSF51735">
    <property type="entry name" value="NAD(P)-binding Rossmann-fold domains"/>
    <property type="match status" value="1"/>
</dbReference>
<dbReference type="OrthoDB" id="9809287at2"/>
<dbReference type="Gene3D" id="3.40.50.720">
    <property type="entry name" value="NAD(P)-binding Rossmann-like Domain"/>
    <property type="match status" value="1"/>
</dbReference>
<dbReference type="AlphaFoldDB" id="A0A0D6PIB8"/>
<organism evidence="4 5">
    <name type="scientific">Acidocella aminolytica 101 = DSM 11237</name>
    <dbReference type="NCBI Taxonomy" id="1120923"/>
    <lineage>
        <taxon>Bacteria</taxon>
        <taxon>Pseudomonadati</taxon>
        <taxon>Pseudomonadota</taxon>
        <taxon>Alphaproteobacteria</taxon>
        <taxon>Acetobacterales</taxon>
        <taxon>Acidocellaceae</taxon>
        <taxon>Acidocella</taxon>
    </lineage>
</organism>
<dbReference type="Proteomes" id="UP000032668">
    <property type="component" value="Unassembled WGS sequence"/>
</dbReference>
<protein>
    <submittedName>
        <fullName evidence="4">Oxidoreductase/short-chain dehydrogenase/reductase SDR</fullName>
    </submittedName>
</protein>
<dbReference type="EMBL" id="BANC01000052">
    <property type="protein sequence ID" value="GAN80574.1"/>
    <property type="molecule type" value="Genomic_DNA"/>
</dbReference>
<dbReference type="InterPro" id="IPR051122">
    <property type="entry name" value="SDR_DHRS6-like"/>
</dbReference>
<gene>
    <name evidence="4" type="ORF">Aam_053_008</name>
</gene>
<dbReference type="InterPro" id="IPR002347">
    <property type="entry name" value="SDR_fam"/>
</dbReference>
<keyword evidence="2" id="KW-0560">Oxidoreductase</keyword>
<dbReference type="InterPro" id="IPR057326">
    <property type="entry name" value="KR_dom"/>
</dbReference>
<dbReference type="PANTHER" id="PTHR43477">
    <property type="entry name" value="DIHYDROANTICAPSIN 7-DEHYDROGENASE"/>
    <property type="match status" value="1"/>
</dbReference>
<evidence type="ECO:0000259" key="3">
    <source>
        <dbReference type="SMART" id="SM00822"/>
    </source>
</evidence>
<dbReference type="FunFam" id="3.40.50.720:FF:000084">
    <property type="entry name" value="Short-chain dehydrogenase reductase"/>
    <property type="match status" value="1"/>
</dbReference>
<accession>A0A0D6PIB8</accession>
<evidence type="ECO:0000256" key="1">
    <source>
        <dbReference type="ARBA" id="ARBA00006484"/>
    </source>
</evidence>
<sequence length="248" mass="26077">MRLSGKTALITGGTSGIGLATAKLFIKEGARVVVTGRDKSRFAYVQAELGEGALILAADVRSSEAMQEVTAQVQQVFGGLDILFANAGYVIPTPLQSIDGSQYDDIMDVSVKGVVFTMQAALPIFREGASVILTTSFIDQTGKHGLSLVAAAKAAARSLARSWSYELLDRKIRVNAVAPGGIETPLLGKLGLSEAEVETFKTQFTSTVPLGRMGQAEEIAAAVLYLASDESRYVVGTELVVDGGCSQL</sequence>
<keyword evidence="5" id="KW-1185">Reference proteome</keyword>
<evidence type="ECO:0000313" key="5">
    <source>
        <dbReference type="Proteomes" id="UP000032668"/>
    </source>
</evidence>